<sequence length="348" mass="39612">MSVHQRLPSNLTELERICKEEWQRIPKSRCEKLVASFPKRLMAVLDQKVVPAHELKPVSLTETDFVTLNTDVPDIQRYDKIQWRFDQKSPVAAINRSTGKVSTYDGPDRIFKDRLKLDNQTGSLTIKSIRITDSGLYVVDISSSGKYTIHKSFTLTVKEKTKLSSVKEGYFLILPTDLTKVQEDDVIQWRHGDTCVAKTIETVEQLPTCDANATGFGGRLKLDYQTGSLIITDIKTTDSGLYKLDISNNRRTINKRFTVNVIVSAKEGSTVILNTGIEILKVDEIQWKFGDEVIPTAHLNKKWSNIHLNDHNGDLIIRNIKREQFGDYEVETKNGTNQKKFRVEINGE</sequence>
<feature type="domain" description="Immunoglobulin" evidence="1">
    <location>
        <begin position="161"/>
        <end position="262"/>
    </location>
</feature>
<dbReference type="PANTHER" id="PTHR21063:SF4">
    <property type="entry name" value="CD48 ANTIGEN-RELATED"/>
    <property type="match status" value="1"/>
</dbReference>
<dbReference type="SMART" id="SM00409">
    <property type="entry name" value="IG"/>
    <property type="match status" value="3"/>
</dbReference>
<dbReference type="InterPro" id="IPR003599">
    <property type="entry name" value="Ig_sub"/>
</dbReference>
<dbReference type="Gene3D" id="3.30.420.10">
    <property type="entry name" value="Ribonuclease H-like superfamily/Ribonuclease H"/>
    <property type="match status" value="1"/>
</dbReference>
<dbReference type="Gene3D" id="2.60.40.10">
    <property type="entry name" value="Immunoglobulins"/>
    <property type="match status" value="3"/>
</dbReference>
<evidence type="ECO:0000313" key="2">
    <source>
        <dbReference type="EMBL" id="KAI2644919.1"/>
    </source>
</evidence>
<feature type="domain" description="Immunoglobulin" evidence="1">
    <location>
        <begin position="55"/>
        <end position="158"/>
    </location>
</feature>
<evidence type="ECO:0000259" key="1">
    <source>
        <dbReference type="SMART" id="SM00409"/>
    </source>
</evidence>
<gene>
    <name evidence="2" type="ORF">H4Q32_025102</name>
</gene>
<dbReference type="Proteomes" id="UP000830375">
    <property type="component" value="Unassembled WGS sequence"/>
</dbReference>
<dbReference type="InterPro" id="IPR013098">
    <property type="entry name" value="Ig_I-set"/>
</dbReference>
<proteinExistence type="predicted"/>
<name>A0ABQ8L2D0_LABRO</name>
<dbReference type="InterPro" id="IPR013783">
    <property type="entry name" value="Ig-like_fold"/>
</dbReference>
<organism evidence="2 3">
    <name type="scientific">Labeo rohita</name>
    <name type="common">Indian major carp</name>
    <name type="synonym">Cyprinus rohita</name>
    <dbReference type="NCBI Taxonomy" id="84645"/>
    <lineage>
        <taxon>Eukaryota</taxon>
        <taxon>Metazoa</taxon>
        <taxon>Chordata</taxon>
        <taxon>Craniata</taxon>
        <taxon>Vertebrata</taxon>
        <taxon>Euteleostomi</taxon>
        <taxon>Actinopterygii</taxon>
        <taxon>Neopterygii</taxon>
        <taxon>Teleostei</taxon>
        <taxon>Ostariophysi</taxon>
        <taxon>Cypriniformes</taxon>
        <taxon>Cyprinidae</taxon>
        <taxon>Labeoninae</taxon>
        <taxon>Labeonini</taxon>
        <taxon>Labeo</taxon>
    </lineage>
</organism>
<protein>
    <submittedName>
        <fullName evidence="2">Tyrosine-protein kinase-like otk</fullName>
    </submittedName>
</protein>
<dbReference type="Pfam" id="PF07679">
    <property type="entry name" value="I-set"/>
    <property type="match status" value="1"/>
</dbReference>
<accession>A0ABQ8L2D0</accession>
<dbReference type="PANTHER" id="PTHR21063">
    <property type="entry name" value="LFA-3"/>
    <property type="match status" value="1"/>
</dbReference>
<keyword evidence="3" id="KW-1185">Reference proteome</keyword>
<dbReference type="InterPro" id="IPR036179">
    <property type="entry name" value="Ig-like_dom_sf"/>
</dbReference>
<dbReference type="InterPro" id="IPR036397">
    <property type="entry name" value="RNaseH_sf"/>
</dbReference>
<reference evidence="2 3" key="1">
    <citation type="submission" date="2022-01" db="EMBL/GenBank/DDBJ databases">
        <title>A high-quality chromosome-level genome assembly of rohu carp, Labeo rohita.</title>
        <authorList>
            <person name="Arick M.A. II"/>
            <person name="Hsu C.-Y."/>
            <person name="Magbanua Z."/>
            <person name="Pechanova O."/>
            <person name="Grover C."/>
            <person name="Miller E."/>
            <person name="Thrash A."/>
            <person name="Ezzel L."/>
            <person name="Alam S."/>
            <person name="Benzie J."/>
            <person name="Hamilton M."/>
            <person name="Karsi A."/>
            <person name="Lawrence M.L."/>
            <person name="Peterson D.G."/>
        </authorList>
    </citation>
    <scope>NUCLEOTIDE SEQUENCE [LARGE SCALE GENOMIC DNA]</scope>
    <source>
        <strain evidence="3">BAU-BD-2019</strain>
        <tissue evidence="2">Blood</tissue>
    </source>
</reference>
<dbReference type="EMBL" id="JACTAM010002390">
    <property type="protein sequence ID" value="KAI2644919.1"/>
    <property type="molecule type" value="Genomic_DNA"/>
</dbReference>
<feature type="domain" description="Immunoglobulin" evidence="1">
    <location>
        <begin position="263"/>
        <end position="346"/>
    </location>
</feature>
<comment type="caution">
    <text evidence="2">The sequence shown here is derived from an EMBL/GenBank/DDBJ whole genome shotgun (WGS) entry which is preliminary data.</text>
</comment>
<dbReference type="SUPFAM" id="SSF48726">
    <property type="entry name" value="Immunoglobulin"/>
    <property type="match status" value="3"/>
</dbReference>
<evidence type="ECO:0000313" key="3">
    <source>
        <dbReference type="Proteomes" id="UP000830375"/>
    </source>
</evidence>